<evidence type="ECO:0000256" key="4">
    <source>
        <dbReference type="ARBA" id="ARBA00022840"/>
    </source>
</evidence>
<dbReference type="GO" id="GO:0042242">
    <property type="term" value="F:cobyrinic acid a,c-diamide synthase activity"/>
    <property type="evidence" value="ECO:0007669"/>
    <property type="project" value="InterPro"/>
</dbReference>
<evidence type="ECO:0000259" key="7">
    <source>
        <dbReference type="Pfam" id="PF01656"/>
    </source>
</evidence>
<sequence>MFKIPKLLISGPHRSAGKTTVTAGICGALKKRGMIVQPFKKGPDYIDPMWLSQSAGRQCRNLDFYMMGAINILRSFQYATKGANIAVTEGSLGLFDGLNEDGTDSTAELAKLTGSRVILVIDSTRMNRGIAPLILGQMNFDTDLEISGVILNKVASTRHETKLLAAIKRYVGIEVLGVIPKMPNALGVKERHLGLIPLKEDNALKKKIETMVETAEKNINLNRVLEISNSAPPIEAVKPLHLKTCPATVKIGIAIDRAFTFYYPDNIEALEAEGAKIVPFSPMESKELPSVNALYIGGGFPEIFINQLEANVSLRKQIKTAIENGLPVYAECGGLMYLARSITYNGLKKDMVAALPIDIEMTKKPTGLGYMALESTGKPKWFTPEGKLHCHEFHHSKAVNIDKNIQFAWKTLRGFGITGERDGIIYKNVLASYAHFHCCAVDTWAHDFVKLAKDTGISTGTVFQDDLIRNKR</sequence>
<dbReference type="CDD" id="cd05388">
    <property type="entry name" value="CobB_N"/>
    <property type="match status" value="1"/>
</dbReference>
<dbReference type="NCBIfam" id="NF002204">
    <property type="entry name" value="PRK01077.1"/>
    <property type="match status" value="1"/>
</dbReference>
<dbReference type="PANTHER" id="PTHR43873">
    <property type="entry name" value="COBYRINATE A,C-DIAMIDE SYNTHASE"/>
    <property type="match status" value="1"/>
</dbReference>
<gene>
    <name evidence="9" type="ORF">MNBD_NITROSPINAE01-1052</name>
</gene>
<evidence type="ECO:0000256" key="1">
    <source>
        <dbReference type="ARBA" id="ARBA00001946"/>
    </source>
</evidence>
<evidence type="ECO:0000256" key="5">
    <source>
        <dbReference type="ARBA" id="ARBA00022842"/>
    </source>
</evidence>
<dbReference type="SUPFAM" id="SSF52540">
    <property type="entry name" value="P-loop containing nucleoside triphosphate hydrolases"/>
    <property type="match status" value="1"/>
</dbReference>
<dbReference type="Gene3D" id="3.40.50.880">
    <property type="match status" value="1"/>
</dbReference>
<evidence type="ECO:0000313" key="9">
    <source>
        <dbReference type="EMBL" id="VAX15650.1"/>
    </source>
</evidence>
<keyword evidence="3" id="KW-0547">Nucleotide-binding</keyword>
<evidence type="ECO:0000256" key="3">
    <source>
        <dbReference type="ARBA" id="ARBA00022741"/>
    </source>
</evidence>
<dbReference type="EMBL" id="UOGC01000017">
    <property type="protein sequence ID" value="VAX15650.1"/>
    <property type="molecule type" value="Genomic_DNA"/>
</dbReference>
<dbReference type="InterPro" id="IPR011698">
    <property type="entry name" value="GATase_3"/>
</dbReference>
<keyword evidence="2" id="KW-0436">Ligase</keyword>
<dbReference type="Pfam" id="PF07685">
    <property type="entry name" value="GATase_3"/>
    <property type="match status" value="1"/>
</dbReference>
<protein>
    <submittedName>
        <fullName evidence="9">Protein similar to cobyrinic acid a,c-diamide synthetase clustered with dissimilatory sulfite reductase</fullName>
    </submittedName>
</protein>
<dbReference type="InterPro" id="IPR029062">
    <property type="entry name" value="Class_I_gatase-like"/>
</dbReference>
<accession>A0A3B1BY93</accession>
<dbReference type="NCBIfam" id="TIGR00379">
    <property type="entry name" value="cobB"/>
    <property type="match status" value="1"/>
</dbReference>
<dbReference type="InterPro" id="IPR027417">
    <property type="entry name" value="P-loop_NTPase"/>
</dbReference>
<dbReference type="PROSITE" id="PS51274">
    <property type="entry name" value="GATASE_COBBQ"/>
    <property type="match status" value="1"/>
</dbReference>
<comment type="cofactor">
    <cofactor evidence="1">
        <name>Mg(2+)</name>
        <dbReference type="ChEBI" id="CHEBI:18420"/>
    </cofactor>
</comment>
<keyword evidence="5" id="KW-0460">Magnesium</keyword>
<dbReference type="SUPFAM" id="SSF52317">
    <property type="entry name" value="Class I glutamine amidotransferase-like"/>
    <property type="match status" value="1"/>
</dbReference>
<keyword evidence="4" id="KW-0067">ATP-binding</keyword>
<dbReference type="InterPro" id="IPR004484">
    <property type="entry name" value="CbiA/CobB_synth"/>
</dbReference>
<dbReference type="Gene3D" id="3.40.50.300">
    <property type="entry name" value="P-loop containing nucleotide triphosphate hydrolases"/>
    <property type="match status" value="1"/>
</dbReference>
<dbReference type="GO" id="GO:0005524">
    <property type="term" value="F:ATP binding"/>
    <property type="evidence" value="ECO:0007669"/>
    <property type="project" value="UniProtKB-KW"/>
</dbReference>
<organism evidence="9">
    <name type="scientific">hydrothermal vent metagenome</name>
    <dbReference type="NCBI Taxonomy" id="652676"/>
    <lineage>
        <taxon>unclassified sequences</taxon>
        <taxon>metagenomes</taxon>
        <taxon>ecological metagenomes</taxon>
    </lineage>
</organism>
<name>A0A3B1BY93_9ZZZZ</name>
<proteinExistence type="inferred from homology"/>
<evidence type="ECO:0000259" key="8">
    <source>
        <dbReference type="Pfam" id="PF07685"/>
    </source>
</evidence>
<feature type="domain" description="CobB/CobQ-like glutamine amidotransferase" evidence="8">
    <location>
        <begin position="250"/>
        <end position="438"/>
    </location>
</feature>
<dbReference type="HAMAP" id="MF_00027">
    <property type="entry name" value="CobB_CbiA"/>
    <property type="match status" value="1"/>
</dbReference>
<keyword evidence="6" id="KW-0315">Glutamine amidotransferase</keyword>
<dbReference type="InterPro" id="IPR002586">
    <property type="entry name" value="CobQ/CobB/MinD/ParA_Nub-bd_dom"/>
</dbReference>
<feature type="domain" description="CobQ/CobB/MinD/ParA nucleotide binding" evidence="7">
    <location>
        <begin position="15"/>
        <end position="185"/>
    </location>
</feature>
<reference evidence="9" key="1">
    <citation type="submission" date="2018-06" db="EMBL/GenBank/DDBJ databases">
        <authorList>
            <person name="Zhirakovskaya E."/>
        </authorList>
    </citation>
    <scope>NUCLEOTIDE SEQUENCE</scope>
</reference>
<evidence type="ECO:0000256" key="6">
    <source>
        <dbReference type="ARBA" id="ARBA00022962"/>
    </source>
</evidence>
<dbReference type="AlphaFoldDB" id="A0A3B1BY93"/>
<evidence type="ECO:0000256" key="2">
    <source>
        <dbReference type="ARBA" id="ARBA00022598"/>
    </source>
</evidence>
<dbReference type="CDD" id="cd03130">
    <property type="entry name" value="GATase1_CobB"/>
    <property type="match status" value="1"/>
</dbReference>
<dbReference type="PANTHER" id="PTHR43873:SF1">
    <property type="entry name" value="COBYRINATE A,C-DIAMIDE SYNTHASE"/>
    <property type="match status" value="1"/>
</dbReference>
<dbReference type="Pfam" id="PF01656">
    <property type="entry name" value="CbiA"/>
    <property type="match status" value="1"/>
</dbReference>